<dbReference type="PROSITE" id="PS50297">
    <property type="entry name" value="ANK_REP_REGION"/>
    <property type="match status" value="9"/>
</dbReference>
<dbReference type="Gene3D" id="1.25.40.20">
    <property type="entry name" value="Ankyrin repeat-containing domain"/>
    <property type="match status" value="4"/>
</dbReference>
<keyword evidence="5" id="KW-0677">Repeat</keyword>
<keyword evidence="15" id="KW-0675">Receptor</keyword>
<reference evidence="16" key="1">
    <citation type="journal article" date="2017" name="bioRxiv">
        <title>Comparative analysis of the genomes of Stylophora pistillata and Acropora digitifera provides evidence for extensive differences between species of corals.</title>
        <authorList>
            <person name="Voolstra C.R."/>
            <person name="Li Y."/>
            <person name="Liew Y.J."/>
            <person name="Baumgarten S."/>
            <person name="Zoccola D."/>
            <person name="Flot J.-F."/>
            <person name="Tambutte S."/>
            <person name="Allemand D."/>
            <person name="Aranda M."/>
        </authorList>
    </citation>
    <scope>NUCLEOTIDE SEQUENCE [LARGE SCALE GENOMIC DNA]</scope>
</reference>
<dbReference type="OrthoDB" id="1661883at2759"/>
<name>A0A2B4RJ10_STYPI</name>
<dbReference type="SUPFAM" id="SSF48403">
    <property type="entry name" value="Ankyrin repeat"/>
    <property type="match status" value="2"/>
</dbReference>
<dbReference type="PROSITE" id="PS50088">
    <property type="entry name" value="ANK_REPEAT"/>
    <property type="match status" value="9"/>
</dbReference>
<feature type="transmembrane region" description="Helical" evidence="13">
    <location>
        <begin position="852"/>
        <end position="881"/>
    </location>
</feature>
<evidence type="ECO:0000256" key="12">
    <source>
        <dbReference type="PROSITE-ProRule" id="PRU00023"/>
    </source>
</evidence>
<feature type="repeat" description="ANK" evidence="12">
    <location>
        <begin position="92"/>
        <end position="124"/>
    </location>
</feature>
<dbReference type="InterPro" id="IPR036770">
    <property type="entry name" value="Ankyrin_rpt-contain_sf"/>
</dbReference>
<feature type="repeat" description="ANK" evidence="12">
    <location>
        <begin position="335"/>
        <end position="367"/>
    </location>
</feature>
<feature type="repeat" description="ANK" evidence="12">
    <location>
        <begin position="504"/>
        <end position="536"/>
    </location>
</feature>
<dbReference type="STRING" id="50429.A0A2B4RJ10"/>
<evidence type="ECO:0000256" key="1">
    <source>
        <dbReference type="ARBA" id="ARBA00004141"/>
    </source>
</evidence>
<keyword evidence="9 13" id="KW-0472">Membrane</keyword>
<dbReference type="Pfam" id="PF12796">
    <property type="entry name" value="Ank_2"/>
    <property type="match status" value="4"/>
</dbReference>
<accession>A0A2B4RJ10</accession>
<proteinExistence type="predicted"/>
<dbReference type="PANTHER" id="PTHR47143">
    <property type="entry name" value="TRANSIENT RECEPTOR POTENTIAL CATION CHANNEL PROTEIN PAINLESS"/>
    <property type="match status" value="1"/>
</dbReference>
<evidence type="ECO:0000256" key="9">
    <source>
        <dbReference type="ARBA" id="ARBA00023136"/>
    </source>
</evidence>
<dbReference type="GO" id="GO:1902495">
    <property type="term" value="C:transmembrane transporter complex"/>
    <property type="evidence" value="ECO:0007669"/>
    <property type="project" value="TreeGrafter"/>
</dbReference>
<dbReference type="GO" id="GO:0005216">
    <property type="term" value="F:monoatomic ion channel activity"/>
    <property type="evidence" value="ECO:0007669"/>
    <property type="project" value="InterPro"/>
</dbReference>
<dbReference type="PANTHER" id="PTHR47143:SF1">
    <property type="entry name" value="ION_TRANS DOMAIN-CONTAINING PROTEIN"/>
    <property type="match status" value="1"/>
</dbReference>
<keyword evidence="7 12" id="KW-0040">ANK repeat</keyword>
<dbReference type="InterPro" id="IPR052076">
    <property type="entry name" value="TRP_cation_channel"/>
</dbReference>
<feature type="transmembrane region" description="Helical" evidence="13">
    <location>
        <begin position="819"/>
        <end position="840"/>
    </location>
</feature>
<sequence>MIEDPEYIKLEGLITNDQDMSLRKSLLSGRTSRRISDNSTTENSLQQSIQETVERNPCKRISLHQACKDGLADAVERLITANPSVCNEYDKDGMAPLHHAARGNFVKIIKLLLKAGADIDIPATKSCMYMTPLICASKFDSFDACRALIQNGAQITRQTCNGQSPLHYASRKGHTRVLEILLNEGGAHVDQEDNDKATPLHTAAQAGQIEVIRKLMFYRADMVRRDNDGYIPLHLAAREGHVESFRELLKKAKSGGLSTKTLLNSPDNYGNVCLHLAVKHGHVEIVELCLESGADISTAQEDFSTPIHLACSHGNLDITKLLVEHGAKIESEDGDGLTPLLRASLGGHVPIIEFLLEQGAQLYPVRENCSPSPLMCAVKRSQHNAVRYFLERGYPLKYKDLNWRTVLHVAVACADIETVDLILENGGHSLLESKDQYGKTAIHYAAATCNVDIVNRLILVGADVRAKDNEERIALHFAAEAGAFGAVQSLLGACPESVNDIDYGSCTPLHFAAAKGRDKVATNLLQNGAEVDYRDDERYTPLFHATICGCSATMDTLLYFGADINALEKSRKPPLIFAAFFKHNNNFRKLVRLGADITIVSTTGYNCLDAAIKAGNKEVCMEIIKHENWREVFSNTKCEGVSPMRRLIERFPDVAKLVLDKCIEHSPLLDTDPNYTITLDFSFIFPNSDEEFDFNQERYNGLKTMLDSGREELLFHPLTRELVRMKWRQIGLTVFFTGAILYLTFVSVFSQYLYCNSPVSHGKIHCNGSREYSQDLKCHEQKKHCSDSWMYSEEIFLLVFCTSNLLLEAYQLFNERWLYFDLTNFLEVSTYVTTIIAVAPPNGSVVEGEYQWAVGIIALLIAFFAMLVQLQLLFCSGIYVTMLFEVLNSVYKVTVMFSVLIVAYGLIFYLLLGDELSYTSPYMSVLKVFDMMAGGVEFNHYFVENLNLRMPDLARFICFTFILVMSISLMNLLIGLAVGDIESVQKNAELKRLKTQIESLSEFEKKLPSKMKDRLYSPKLVLWPNSGSMSFVSKLTWSLGLVDYAPVRMMEKTKPSHEEDKMKELQEQLRTQQESLYTLRKELRSQRTILEDISINMGARSSQINRTNLMDDF</sequence>
<feature type="repeat" description="ANK" evidence="12">
    <location>
        <begin position="437"/>
        <end position="469"/>
    </location>
</feature>
<feature type="repeat" description="ANK" evidence="12">
    <location>
        <begin position="302"/>
        <end position="334"/>
    </location>
</feature>
<dbReference type="PRINTS" id="PR01415">
    <property type="entry name" value="ANKYRIN"/>
</dbReference>
<dbReference type="AlphaFoldDB" id="A0A2B4RJ10"/>
<dbReference type="SMART" id="SM00248">
    <property type="entry name" value="ANK"/>
    <property type="match status" value="17"/>
</dbReference>
<keyword evidence="16" id="KW-1185">Reference proteome</keyword>
<feature type="repeat" description="ANK" evidence="12">
    <location>
        <begin position="228"/>
        <end position="260"/>
    </location>
</feature>
<dbReference type="Pfam" id="PF00520">
    <property type="entry name" value="Ion_trans"/>
    <property type="match status" value="1"/>
</dbReference>
<keyword evidence="4 13" id="KW-0812">Transmembrane</keyword>
<evidence type="ECO:0000256" key="3">
    <source>
        <dbReference type="ARBA" id="ARBA00022606"/>
    </source>
</evidence>
<comment type="caution">
    <text evidence="15">The sequence shown here is derived from an EMBL/GenBank/DDBJ whole genome shotgun (WGS) entry which is preliminary data.</text>
</comment>
<feature type="transmembrane region" description="Helical" evidence="13">
    <location>
        <begin position="953"/>
        <end position="978"/>
    </location>
</feature>
<feature type="repeat" description="ANK" evidence="12">
    <location>
        <begin position="161"/>
        <end position="194"/>
    </location>
</feature>
<dbReference type="EMBL" id="LSMT01000517">
    <property type="protein sequence ID" value="PFX16809.1"/>
    <property type="molecule type" value="Genomic_DNA"/>
</dbReference>
<keyword evidence="3" id="KW-0716">Sensory transduction</keyword>
<evidence type="ECO:0000256" key="5">
    <source>
        <dbReference type="ARBA" id="ARBA00022737"/>
    </source>
</evidence>
<protein>
    <submittedName>
        <fullName evidence="15">Transient receptor potential cation channel subfamily A member 1</fullName>
    </submittedName>
</protein>
<evidence type="ECO:0000256" key="4">
    <source>
        <dbReference type="ARBA" id="ARBA00022692"/>
    </source>
</evidence>
<keyword evidence="2" id="KW-0813">Transport</keyword>
<evidence type="ECO:0000256" key="10">
    <source>
        <dbReference type="ARBA" id="ARBA00023180"/>
    </source>
</evidence>
<feature type="domain" description="Ion transport" evidence="14">
    <location>
        <begin position="780"/>
        <end position="988"/>
    </location>
</feature>
<evidence type="ECO:0000256" key="11">
    <source>
        <dbReference type="ARBA" id="ARBA00023303"/>
    </source>
</evidence>
<evidence type="ECO:0000256" key="2">
    <source>
        <dbReference type="ARBA" id="ARBA00022448"/>
    </source>
</evidence>
<feature type="transmembrane region" description="Helical" evidence="13">
    <location>
        <begin position="730"/>
        <end position="754"/>
    </location>
</feature>
<dbReference type="Pfam" id="PF00023">
    <property type="entry name" value="Ank"/>
    <property type="match status" value="3"/>
</dbReference>
<dbReference type="InterPro" id="IPR005821">
    <property type="entry name" value="Ion_trans_dom"/>
</dbReference>
<feature type="repeat" description="ANK" evidence="12">
    <location>
        <begin position="195"/>
        <end position="227"/>
    </location>
</feature>
<evidence type="ECO:0000256" key="7">
    <source>
        <dbReference type="ARBA" id="ARBA00023043"/>
    </source>
</evidence>
<keyword evidence="11" id="KW-0407">Ion channel</keyword>
<feature type="repeat" description="ANK" evidence="12">
    <location>
        <begin position="269"/>
        <end position="301"/>
    </location>
</feature>
<evidence type="ECO:0000313" key="16">
    <source>
        <dbReference type="Proteomes" id="UP000225706"/>
    </source>
</evidence>
<gene>
    <name evidence="15" type="primary">TrpA1</name>
    <name evidence="15" type="ORF">AWC38_SpisGene18895</name>
</gene>
<feature type="transmembrane region" description="Helical" evidence="13">
    <location>
        <begin position="893"/>
        <end position="912"/>
    </location>
</feature>
<evidence type="ECO:0000259" key="14">
    <source>
        <dbReference type="Pfam" id="PF00520"/>
    </source>
</evidence>
<keyword evidence="8" id="KW-0406">Ion transport</keyword>
<comment type="subcellular location">
    <subcellularLocation>
        <location evidence="1">Membrane</location>
        <topology evidence="1">Multi-pass membrane protein</topology>
    </subcellularLocation>
</comment>
<keyword evidence="6 13" id="KW-1133">Transmembrane helix</keyword>
<evidence type="ECO:0000256" key="8">
    <source>
        <dbReference type="ARBA" id="ARBA00023065"/>
    </source>
</evidence>
<evidence type="ECO:0000256" key="6">
    <source>
        <dbReference type="ARBA" id="ARBA00022989"/>
    </source>
</evidence>
<organism evidence="15 16">
    <name type="scientific">Stylophora pistillata</name>
    <name type="common">Smooth cauliflower coral</name>
    <dbReference type="NCBI Taxonomy" id="50429"/>
    <lineage>
        <taxon>Eukaryota</taxon>
        <taxon>Metazoa</taxon>
        <taxon>Cnidaria</taxon>
        <taxon>Anthozoa</taxon>
        <taxon>Hexacorallia</taxon>
        <taxon>Scleractinia</taxon>
        <taxon>Astrocoeniina</taxon>
        <taxon>Pocilloporidae</taxon>
        <taxon>Stylophora</taxon>
    </lineage>
</organism>
<dbReference type="InterPro" id="IPR002110">
    <property type="entry name" value="Ankyrin_rpt"/>
</dbReference>
<evidence type="ECO:0000313" key="15">
    <source>
        <dbReference type="EMBL" id="PFX16809.1"/>
    </source>
</evidence>
<keyword evidence="10" id="KW-0325">Glycoprotein</keyword>
<dbReference type="Proteomes" id="UP000225706">
    <property type="component" value="Unassembled WGS sequence"/>
</dbReference>
<evidence type="ECO:0000256" key="13">
    <source>
        <dbReference type="SAM" id="Phobius"/>
    </source>
</evidence>